<reference evidence="3" key="2">
    <citation type="journal article" date="2013" name="Nat. Genet.">
        <title>The draft genomes of soft-shell turtle and green sea turtle yield insights into the development and evolution of the turtle-specific body plan.</title>
        <authorList>
            <person name="Wang Z."/>
            <person name="Pascual-Anaya J."/>
            <person name="Zadissa A."/>
            <person name="Li W."/>
            <person name="Niimura Y."/>
            <person name="Huang Z."/>
            <person name="Li C."/>
            <person name="White S."/>
            <person name="Xiong Z."/>
            <person name="Fang D."/>
            <person name="Wang B."/>
            <person name="Ming Y."/>
            <person name="Chen Y."/>
            <person name="Zheng Y."/>
            <person name="Kuraku S."/>
            <person name="Pignatelli M."/>
            <person name="Herrero J."/>
            <person name="Beal K."/>
            <person name="Nozawa M."/>
            <person name="Li Q."/>
            <person name="Wang J."/>
            <person name="Zhang H."/>
            <person name="Yu L."/>
            <person name="Shigenobu S."/>
            <person name="Wang J."/>
            <person name="Liu J."/>
            <person name="Flicek P."/>
            <person name="Searle S."/>
            <person name="Wang J."/>
            <person name="Kuratani S."/>
            <person name="Yin Y."/>
            <person name="Aken B."/>
            <person name="Zhang G."/>
            <person name="Irie N."/>
        </authorList>
    </citation>
    <scope>NUCLEOTIDE SEQUENCE [LARGE SCALE GENOMIC DNA]</scope>
    <source>
        <strain evidence="3">Daiwa-1</strain>
    </source>
</reference>
<reference evidence="3" key="1">
    <citation type="submission" date="2011-10" db="EMBL/GenBank/DDBJ databases">
        <authorList>
            <consortium name="Soft-shell Turtle Genome Consortium"/>
        </authorList>
    </citation>
    <scope>NUCLEOTIDE SEQUENCE [LARGE SCALE GENOMIC DNA]</scope>
    <source>
        <strain evidence="3">Daiwa-1</strain>
    </source>
</reference>
<feature type="chain" id="PRO_5003901785" description="Secreted protein" evidence="1">
    <location>
        <begin position="20"/>
        <end position="140"/>
    </location>
</feature>
<evidence type="ECO:0000313" key="2">
    <source>
        <dbReference type="Ensembl" id="ENSPSIP00000007159.1"/>
    </source>
</evidence>
<feature type="signal peptide" evidence="1">
    <location>
        <begin position="1"/>
        <end position="19"/>
    </location>
</feature>
<keyword evidence="3" id="KW-1185">Reference proteome</keyword>
<proteinExistence type="predicted"/>
<reference evidence="2" key="4">
    <citation type="submission" date="2025-09" db="UniProtKB">
        <authorList>
            <consortium name="Ensembl"/>
        </authorList>
    </citation>
    <scope>IDENTIFICATION</scope>
</reference>
<evidence type="ECO:0000313" key="3">
    <source>
        <dbReference type="Proteomes" id="UP000007267"/>
    </source>
</evidence>
<dbReference type="HOGENOM" id="CLU_1839773_0_0_1"/>
<reference evidence="2" key="3">
    <citation type="submission" date="2025-08" db="UniProtKB">
        <authorList>
            <consortium name="Ensembl"/>
        </authorList>
    </citation>
    <scope>IDENTIFICATION</scope>
</reference>
<protein>
    <recommendedName>
        <fullName evidence="4">Secreted protein</fullName>
    </recommendedName>
</protein>
<dbReference type="EMBL" id="AGCU01073895">
    <property type="status" value="NOT_ANNOTATED_CDS"/>
    <property type="molecule type" value="Genomic_DNA"/>
</dbReference>
<dbReference type="AlphaFoldDB" id="K7FGJ9"/>
<evidence type="ECO:0000256" key="1">
    <source>
        <dbReference type="SAM" id="SignalP"/>
    </source>
</evidence>
<dbReference type="Proteomes" id="UP000007267">
    <property type="component" value="Unassembled WGS sequence"/>
</dbReference>
<sequence length="140" mass="15535">WRCLAAAQCSVLLLCSSKAILPSSWLSSSTLLTGSWKKFISAAKAAMAEGSWPNWARSIMSIFSRRRLSLLASRSRMSRACRFSGVSLARFSLMASRSLCSRLARCSSVSCMRCSWSSEWIRRCRPRDPGELSALPHTGH</sequence>
<accession>K7FGJ9</accession>
<evidence type="ECO:0008006" key="4">
    <source>
        <dbReference type="Google" id="ProtNLM"/>
    </source>
</evidence>
<dbReference type="Ensembl" id="ENSPSIT00000007200.1">
    <property type="protein sequence ID" value="ENSPSIP00000007159.1"/>
    <property type="gene ID" value="ENSPSIG00000006618.1"/>
</dbReference>
<keyword evidence="1" id="KW-0732">Signal</keyword>
<name>K7FGJ9_PELSI</name>
<organism evidence="2 3">
    <name type="scientific">Pelodiscus sinensis</name>
    <name type="common">Chinese softshell turtle</name>
    <name type="synonym">Trionyx sinensis</name>
    <dbReference type="NCBI Taxonomy" id="13735"/>
    <lineage>
        <taxon>Eukaryota</taxon>
        <taxon>Metazoa</taxon>
        <taxon>Chordata</taxon>
        <taxon>Craniata</taxon>
        <taxon>Vertebrata</taxon>
        <taxon>Euteleostomi</taxon>
        <taxon>Archelosauria</taxon>
        <taxon>Testudinata</taxon>
        <taxon>Testudines</taxon>
        <taxon>Cryptodira</taxon>
        <taxon>Trionychia</taxon>
        <taxon>Trionychidae</taxon>
        <taxon>Pelodiscus</taxon>
    </lineage>
</organism>